<keyword evidence="2" id="KW-1185">Reference proteome</keyword>
<name>A0A8E2VKH8_9RHOB</name>
<dbReference type="AlphaFoldDB" id="A0A8E2VKH8"/>
<evidence type="ECO:0000313" key="2">
    <source>
        <dbReference type="Proteomes" id="UP000244037"/>
    </source>
</evidence>
<sequence length="128" mass="14306">MRTKTGTFVPKTGTNLYLEANVADYRAAIAAAVRDELGLTHRAVKTAMRWTGASERTVKYWIAGERGPSGEHLIALARHSDIVFHVVLLLADRTTTRMPSKVKPSQRRRGVQIGSPPPDSMRSIFWLY</sequence>
<comment type="caution">
    <text evidence="1">The sequence shown here is derived from an EMBL/GenBank/DDBJ whole genome shotgun (WGS) entry which is preliminary data.</text>
</comment>
<protein>
    <submittedName>
        <fullName evidence="1">Uncharacterized protein</fullName>
    </submittedName>
</protein>
<evidence type="ECO:0000313" key="1">
    <source>
        <dbReference type="EMBL" id="PTW50461.1"/>
    </source>
</evidence>
<gene>
    <name evidence="1" type="ORF">C8N38_10496</name>
</gene>
<organism evidence="1 2">
    <name type="scientific">Rhodovulum kholense</name>
    <dbReference type="NCBI Taxonomy" id="453584"/>
    <lineage>
        <taxon>Bacteria</taxon>
        <taxon>Pseudomonadati</taxon>
        <taxon>Pseudomonadota</taxon>
        <taxon>Alphaproteobacteria</taxon>
        <taxon>Rhodobacterales</taxon>
        <taxon>Paracoccaceae</taxon>
        <taxon>Rhodovulum</taxon>
    </lineage>
</organism>
<dbReference type="EMBL" id="QAYC01000004">
    <property type="protein sequence ID" value="PTW50461.1"/>
    <property type="molecule type" value="Genomic_DNA"/>
</dbReference>
<reference evidence="1 2" key="1">
    <citation type="submission" date="2018-04" db="EMBL/GenBank/DDBJ databases">
        <title>Genomic Encyclopedia of Archaeal and Bacterial Type Strains, Phase II (KMG-II): from individual species to whole genera.</title>
        <authorList>
            <person name="Goeker M."/>
        </authorList>
    </citation>
    <scope>NUCLEOTIDE SEQUENCE [LARGE SCALE GENOMIC DNA]</scope>
    <source>
        <strain evidence="1 2">DSM 19783</strain>
    </source>
</reference>
<proteinExistence type="predicted"/>
<dbReference type="RefSeq" id="WP_245895578.1">
    <property type="nucleotide sequence ID" value="NZ_QAYC01000004.1"/>
</dbReference>
<accession>A0A8E2VKH8</accession>
<dbReference type="Proteomes" id="UP000244037">
    <property type="component" value="Unassembled WGS sequence"/>
</dbReference>